<evidence type="ECO:0000256" key="3">
    <source>
        <dbReference type="ARBA" id="ARBA00003530"/>
    </source>
</evidence>
<dbReference type="InterPro" id="IPR006421">
    <property type="entry name" value="Glycogen_debranch_met"/>
</dbReference>
<evidence type="ECO:0000256" key="11">
    <source>
        <dbReference type="ARBA" id="ARBA00022801"/>
    </source>
</evidence>
<dbReference type="SUPFAM" id="SSF48208">
    <property type="entry name" value="Six-hairpin glycosidases"/>
    <property type="match status" value="1"/>
</dbReference>
<comment type="catalytic activity">
    <reaction evidence="1">
        <text>Transfers a segment of a (1-&gt;4)-alpha-D-glucan to a new position in an acceptor, which may be glucose or a (1-&gt;4)-alpha-D-glucan.</text>
        <dbReference type="EC" id="2.4.1.25"/>
    </reaction>
</comment>
<evidence type="ECO:0000256" key="8">
    <source>
        <dbReference type="ARBA" id="ARBA00022490"/>
    </source>
</evidence>
<evidence type="ECO:0000256" key="10">
    <source>
        <dbReference type="ARBA" id="ARBA00022679"/>
    </source>
</evidence>
<dbReference type="EC" id="3.2.1.33" evidence="6"/>
<keyword evidence="13" id="KW-0511">Multifunctional enzyme</keyword>
<dbReference type="GO" id="GO:0004135">
    <property type="term" value="F:amylo-alpha-1,6-glucosidase activity"/>
    <property type="evidence" value="ECO:0007669"/>
    <property type="project" value="UniProtKB-EC"/>
</dbReference>
<dbReference type="CDD" id="cd11327">
    <property type="entry name" value="AmyAc_Glg_debranch_2"/>
    <property type="match status" value="1"/>
</dbReference>
<evidence type="ECO:0000313" key="21">
    <source>
        <dbReference type="EMBL" id="KAL0840786.1"/>
    </source>
</evidence>
<dbReference type="NCBIfam" id="TIGR01531">
    <property type="entry name" value="glyc_debranch"/>
    <property type="match status" value="1"/>
</dbReference>
<dbReference type="Pfam" id="PF14701">
    <property type="entry name" value="hDGE_amylase"/>
    <property type="match status" value="1"/>
</dbReference>
<dbReference type="PANTHER" id="PTHR10569:SF2">
    <property type="entry name" value="GLYCOGEN DEBRANCHING ENZYME"/>
    <property type="match status" value="1"/>
</dbReference>
<keyword evidence="14" id="KW-0326">Glycosidase</keyword>
<evidence type="ECO:0000259" key="18">
    <source>
        <dbReference type="Pfam" id="PF14699"/>
    </source>
</evidence>
<evidence type="ECO:0000256" key="2">
    <source>
        <dbReference type="ARBA" id="ARBA00000927"/>
    </source>
</evidence>
<protein>
    <recommendedName>
        <fullName evidence="7">Glycogen debranching enzyme</fullName>
        <ecNumber evidence="5">2.4.1.25</ecNumber>
        <ecNumber evidence="6">3.2.1.33</ecNumber>
    </recommendedName>
    <alternativeName>
        <fullName evidence="16">Glycogen debrancher</fullName>
    </alternativeName>
</protein>
<dbReference type="PANTHER" id="PTHR10569">
    <property type="entry name" value="GLYCOGEN DEBRANCHING ENZYME"/>
    <property type="match status" value="1"/>
</dbReference>
<evidence type="ECO:0000256" key="6">
    <source>
        <dbReference type="ARBA" id="ARBA00012778"/>
    </source>
</evidence>
<evidence type="ECO:0000256" key="12">
    <source>
        <dbReference type="ARBA" id="ARBA00023056"/>
    </source>
</evidence>
<keyword evidence="11" id="KW-0378">Hydrolase</keyword>
<feature type="domain" description="Eukaryotic glycogen debranching enzyme N-terminal" evidence="18">
    <location>
        <begin position="78"/>
        <end position="192"/>
    </location>
</feature>
<dbReference type="InterPro" id="IPR012341">
    <property type="entry name" value="6hp_glycosidase-like_sf"/>
</dbReference>
<dbReference type="InterPro" id="IPR010401">
    <property type="entry name" value="AGL/Gdb1"/>
</dbReference>
<dbReference type="Pfam" id="PF06202">
    <property type="entry name" value="GDE_C"/>
    <property type="match status" value="1"/>
</dbReference>
<evidence type="ECO:0000256" key="4">
    <source>
        <dbReference type="ARBA" id="ARBA00004496"/>
    </source>
</evidence>
<dbReference type="InterPro" id="IPR017853">
    <property type="entry name" value="GH"/>
</dbReference>
<feature type="domain" description="Glycogen debranching enzyme C-terminal" evidence="17">
    <location>
        <begin position="1154"/>
        <end position="1599"/>
    </location>
</feature>
<dbReference type="SUPFAM" id="SSF51445">
    <property type="entry name" value="(Trans)glycosidases"/>
    <property type="match status" value="1"/>
</dbReference>
<keyword evidence="10" id="KW-0808">Transferase</keyword>
<accession>A0ABD0TBQ8</accession>
<dbReference type="Pfam" id="PF14699">
    <property type="entry name" value="hGDE_N"/>
    <property type="match status" value="1"/>
</dbReference>
<dbReference type="Pfam" id="PF14702">
    <property type="entry name" value="hGDE_central"/>
    <property type="match status" value="1"/>
</dbReference>
<name>A0ABD0TBQ8_LOXSC</name>
<dbReference type="GO" id="GO:0005737">
    <property type="term" value="C:cytoplasm"/>
    <property type="evidence" value="ECO:0007669"/>
    <property type="project" value="UniProtKB-SubCell"/>
</dbReference>
<keyword evidence="12" id="KW-0320">Glycogen biosynthesis</keyword>
<dbReference type="InterPro" id="IPR008928">
    <property type="entry name" value="6-hairpin_glycosidase_sf"/>
</dbReference>
<keyword evidence="8" id="KW-0963">Cytoplasm</keyword>
<dbReference type="Gene3D" id="3.20.20.80">
    <property type="entry name" value="Glycosidases"/>
    <property type="match status" value="2"/>
</dbReference>
<comment type="similarity">
    <text evidence="15">Belongs to the glycogen debranching enzyme family.</text>
</comment>
<comment type="subcellular location">
    <subcellularLocation>
        <location evidence="4">Cytoplasm</location>
    </subcellularLocation>
</comment>
<evidence type="ECO:0000256" key="9">
    <source>
        <dbReference type="ARBA" id="ARBA00022676"/>
    </source>
</evidence>
<organism evidence="21 22">
    <name type="scientific">Loxostege sticticalis</name>
    <name type="common">Beet webworm moth</name>
    <dbReference type="NCBI Taxonomy" id="481309"/>
    <lineage>
        <taxon>Eukaryota</taxon>
        <taxon>Metazoa</taxon>
        <taxon>Ecdysozoa</taxon>
        <taxon>Arthropoda</taxon>
        <taxon>Hexapoda</taxon>
        <taxon>Insecta</taxon>
        <taxon>Pterygota</taxon>
        <taxon>Neoptera</taxon>
        <taxon>Endopterygota</taxon>
        <taxon>Lepidoptera</taxon>
        <taxon>Glossata</taxon>
        <taxon>Ditrysia</taxon>
        <taxon>Pyraloidea</taxon>
        <taxon>Crambidae</taxon>
        <taxon>Pyraustinae</taxon>
        <taxon>Loxostege</taxon>
    </lineage>
</organism>
<gene>
    <name evidence="21" type="ORF">ABMA28_015969</name>
</gene>
<dbReference type="InterPro" id="IPR032788">
    <property type="entry name" value="AGL_central"/>
</dbReference>
<dbReference type="FunFam" id="1.50.10.10:FF:000039">
    <property type="entry name" value="Glycogen debranching enzyme Gdb1, putative"/>
    <property type="match status" value="1"/>
</dbReference>
<evidence type="ECO:0000259" key="19">
    <source>
        <dbReference type="Pfam" id="PF14701"/>
    </source>
</evidence>
<dbReference type="Gene3D" id="1.50.10.10">
    <property type="match status" value="1"/>
</dbReference>
<dbReference type="GO" id="GO:0005978">
    <property type="term" value="P:glycogen biosynthetic process"/>
    <property type="evidence" value="ECO:0007669"/>
    <property type="project" value="UniProtKB-KW"/>
</dbReference>
<dbReference type="Proteomes" id="UP001549921">
    <property type="component" value="Unassembled WGS sequence"/>
</dbReference>
<sequence>MPKMVTREKSDYGRKVQEKAVIEKRQMAIERCAAASAAETATRAAPAPAPAPPVRVITLEHGEHQDSTLYRLEKGCYLQFCPGPSLLGRKVFLYTNYVVSDNAEEDKGGEQAEFVRNQYYGLEWRRGADDVGDSGAAEPLGSGVLVTDTDVVAELRLTRAGSFHYYFVYDSAESKIGPQGSGWFQVAPTLRFGAGGREALPLDAVTCLTVLAKCLGPLPRWENTLRVAKEAGYNMIHFTPIQELGASNSSYSIANQLRLNPRFSGEAGREATFADVENLVAKMRADWKVLSICDIVLNHTANETPWLVQHPEATYNCSNCPHLRPAALLDAALARLTADVARGDYEPRGVPRHIDSHEHLDALRHLLETQLVPEARLHECFLCDVPALVQEFYFLARNKVPPVKAGDAPADLKLIPDPQYRRLRATVDMDLALQIFNVYRAECYDEDSRLKKCCDELKRRLERLNDAAAEDVRQHLRAAIDNCVAGVRYHRLQADGPRLREVSAAQPLVPRYFTWAVPVESSSLAEVEAALYSEAGALCMAHNGWVMDADPLQDFASREHGGRVYLRRELLAWGDSVKLRYGARPEDSPFLWAHMREYVELTAEVFDGLRLDNCHSTPLHVAEYMLDCARNVKPELYVVAELFTNSDHVDNIFVNRLGITSLVREALSAWDSHEQGRLVHRFGGRAVAAFQPPRRRPARPRVARAMFLDLTHDNPSPVEKRSVFDLLPTAAMVAMACCATGSTRGYDELVPHHVHVVDEERLYAEWGEEGSGRVGAGGGLLAARRALNELHVELARGGYSQVYVDQMDGDVVAVTRHEPRERKSVILVAFTAFSAPDQAAARCVKPLRFEGQLDEIILEASLKHVDYKTGGDPLRGPAGFVRNARYINGLSEYECGLRRAVPLAQSAVFAGERSEGVHTVLDFRQLLPGTVVAIRVSPRPQHRAALASLARTLDGIYAGAPDPLGLAPALADLDLADFNALLYRCHAEEQEAAGGGVYDVPGHGPLVYAGLQGVASLLAEVRPSDDLGHPLCANLRAGDWLLDYTWRRLEREPRLQPLAARYRDLLRPVTELPRFLVYIGADRILSDVPTYADALLGAMYTTVARAALSRMSGAAAGCSFSRALALTSVQLAGALPSAPLPPPSPALPPPRPARAVSLSAGLPHFAVGYMRCWGRDTFIALRGLFLLTGRYQDARFHILGFAACLRHGLIPNLLDGGRNARYNCRDAVWWWLQSIKQYCSEAPGGHALLSEPVSRLFPKDDAAPAPPGAADQPLHDVVQEALDVHFQGLVFRERNAGRQIDAHMADKGFNVQIGVDPDTGFPFGGNDANCGTWMDKMGSSEPAGTRGKPATPRDGSAVELVGLAYSVVSWLAAQHRAARYPYPGVVRRHRDGALTSWTFAQWAERIRDAFERHFWVPPAPSAQDARPDLVHRRGIYKDSHGASRPWADYQLRCNFPIAMAVAPELFDPKRAWLALDAVERLLLGPLGVKTLDPDDWAYRGDYDNSNNGDDPSVAHGYNYHQGPEWLWPIGFYLRARLAFAHENGKHARTVAAAYAALAPHLAEIRASPWRGLPELTNAGGAPCADSCSTQAWSSAVVLEALHELELARRARPLAD</sequence>
<dbReference type="InterPro" id="IPR029436">
    <property type="entry name" value="AGL_euk_N"/>
</dbReference>
<comment type="function">
    <text evidence="3">Multifunctional enzyme acting as 1,4-alpha-D-glucan:1,4-alpha-D-glucan 4-alpha-D-glycosyltransferase and amylo-1,6-glucosidase in glycogen degradation.</text>
</comment>
<evidence type="ECO:0000256" key="14">
    <source>
        <dbReference type="ARBA" id="ARBA00023295"/>
    </source>
</evidence>
<dbReference type="EMBL" id="JBEDNZ010000007">
    <property type="protein sequence ID" value="KAL0840786.1"/>
    <property type="molecule type" value="Genomic_DNA"/>
</dbReference>
<evidence type="ECO:0000256" key="1">
    <source>
        <dbReference type="ARBA" id="ARBA00000439"/>
    </source>
</evidence>
<dbReference type="InterPro" id="IPR032790">
    <property type="entry name" value="GDE_C"/>
</dbReference>
<evidence type="ECO:0000256" key="16">
    <source>
        <dbReference type="ARBA" id="ARBA00031477"/>
    </source>
</evidence>
<evidence type="ECO:0000313" key="22">
    <source>
        <dbReference type="Proteomes" id="UP001549921"/>
    </source>
</evidence>
<evidence type="ECO:0000256" key="5">
    <source>
        <dbReference type="ARBA" id="ARBA00012560"/>
    </source>
</evidence>
<reference evidence="21 22" key="1">
    <citation type="submission" date="2024-06" db="EMBL/GenBank/DDBJ databases">
        <title>A chromosome-level genome assembly of beet webworm, Loxostege sticticalis.</title>
        <authorList>
            <person name="Zhang Y."/>
        </authorList>
    </citation>
    <scope>NUCLEOTIDE SEQUENCE [LARGE SCALE GENOMIC DNA]</scope>
    <source>
        <strain evidence="21">AQ028</strain>
        <tissue evidence="21">Male pupae</tissue>
    </source>
</reference>
<keyword evidence="9" id="KW-0328">Glycosyltransferase</keyword>
<evidence type="ECO:0000256" key="13">
    <source>
        <dbReference type="ARBA" id="ARBA00023268"/>
    </source>
</evidence>
<evidence type="ECO:0000259" key="20">
    <source>
        <dbReference type="Pfam" id="PF14702"/>
    </source>
</evidence>
<dbReference type="FunFam" id="3.20.20.80:FF:000108">
    <property type="entry name" value="glycogen debranching enzyme"/>
    <property type="match status" value="1"/>
</dbReference>
<comment type="caution">
    <text evidence="21">The sequence shown here is derived from an EMBL/GenBank/DDBJ whole genome shotgun (WGS) entry which is preliminary data.</text>
</comment>
<evidence type="ECO:0000256" key="15">
    <source>
        <dbReference type="ARBA" id="ARBA00025780"/>
    </source>
</evidence>
<evidence type="ECO:0000256" key="7">
    <source>
        <dbReference type="ARBA" id="ARBA00020723"/>
    </source>
</evidence>
<comment type="catalytic activity">
    <reaction evidence="2">
        <text>Hydrolysis of (1-&gt;6)-alpha-D-glucosidic branch linkages in glycogen phosphorylase limit dextrin.</text>
        <dbReference type="EC" id="3.2.1.33"/>
    </reaction>
</comment>
<evidence type="ECO:0000259" key="17">
    <source>
        <dbReference type="Pfam" id="PF06202"/>
    </source>
</evidence>
<feature type="domain" description="Glycogen debranching enzyme central" evidence="20">
    <location>
        <begin position="779"/>
        <end position="1049"/>
    </location>
</feature>
<proteinExistence type="inferred from homology"/>
<feature type="domain" description="Glycogen debranching enzyme glucanotransferase" evidence="19">
    <location>
        <begin position="199"/>
        <end position="637"/>
    </location>
</feature>
<dbReference type="FunFam" id="3.20.20.80:FF:000070">
    <property type="entry name" value="GDB1p Glycogen debranching enzyme"/>
    <property type="match status" value="1"/>
</dbReference>
<dbReference type="EC" id="2.4.1.25" evidence="5"/>
<dbReference type="GO" id="GO:0004134">
    <property type="term" value="F:4-alpha-glucanotransferase activity"/>
    <property type="evidence" value="ECO:0007669"/>
    <property type="project" value="UniProtKB-EC"/>
</dbReference>
<dbReference type="InterPro" id="IPR032792">
    <property type="entry name" value="AGL_glucanoTrfase"/>
</dbReference>